<dbReference type="Gene3D" id="2.40.100.10">
    <property type="entry name" value="Cyclophilin-like"/>
    <property type="match status" value="1"/>
</dbReference>
<keyword evidence="6 7" id="KW-0067">ATP-binding</keyword>
<proteinExistence type="inferred from homology"/>
<dbReference type="InterPro" id="IPR029000">
    <property type="entry name" value="Cyclophilin-like_dom_sf"/>
</dbReference>
<dbReference type="InterPro" id="IPR050205">
    <property type="entry name" value="CDPK_Ser/Thr_kinases"/>
</dbReference>
<dbReference type="Proteomes" id="UP001396334">
    <property type="component" value="Unassembled WGS sequence"/>
</dbReference>
<evidence type="ECO:0000256" key="6">
    <source>
        <dbReference type="ARBA" id="ARBA00022840"/>
    </source>
</evidence>
<dbReference type="Pfam" id="PF00069">
    <property type="entry name" value="Pkinase"/>
    <property type="match status" value="1"/>
</dbReference>
<dbReference type="InterPro" id="IPR002130">
    <property type="entry name" value="Cyclophilin-type_PPIase_dom"/>
</dbReference>
<dbReference type="PROSITE" id="PS00108">
    <property type="entry name" value="PROTEIN_KINASE_ST"/>
    <property type="match status" value="1"/>
</dbReference>
<keyword evidence="5" id="KW-0418">Kinase</keyword>
<evidence type="ECO:0000256" key="8">
    <source>
        <dbReference type="RuleBase" id="RU000304"/>
    </source>
</evidence>
<keyword evidence="4 7" id="KW-0547">Nucleotide-binding</keyword>
<organism evidence="11 12">
    <name type="scientific">Hibiscus sabdariffa</name>
    <name type="common">roselle</name>
    <dbReference type="NCBI Taxonomy" id="183260"/>
    <lineage>
        <taxon>Eukaryota</taxon>
        <taxon>Viridiplantae</taxon>
        <taxon>Streptophyta</taxon>
        <taxon>Embryophyta</taxon>
        <taxon>Tracheophyta</taxon>
        <taxon>Spermatophyta</taxon>
        <taxon>Magnoliopsida</taxon>
        <taxon>eudicotyledons</taxon>
        <taxon>Gunneridae</taxon>
        <taxon>Pentapetalae</taxon>
        <taxon>rosids</taxon>
        <taxon>malvids</taxon>
        <taxon>Malvales</taxon>
        <taxon>Malvaceae</taxon>
        <taxon>Malvoideae</taxon>
        <taxon>Hibiscus</taxon>
    </lineage>
</organism>
<dbReference type="InterPro" id="IPR011009">
    <property type="entry name" value="Kinase-like_dom_sf"/>
</dbReference>
<gene>
    <name evidence="11" type="ORF">V6N11_069016</name>
</gene>
<feature type="domain" description="PPIase cyclophilin-type" evidence="10">
    <location>
        <begin position="311"/>
        <end position="455"/>
    </location>
</feature>
<dbReference type="SUPFAM" id="SSF56112">
    <property type="entry name" value="Protein kinase-like (PK-like)"/>
    <property type="match status" value="1"/>
</dbReference>
<evidence type="ECO:0008006" key="13">
    <source>
        <dbReference type="Google" id="ProtNLM"/>
    </source>
</evidence>
<evidence type="ECO:0000256" key="4">
    <source>
        <dbReference type="ARBA" id="ARBA00022741"/>
    </source>
</evidence>
<dbReference type="PROSITE" id="PS00107">
    <property type="entry name" value="PROTEIN_KINASE_ATP"/>
    <property type="match status" value="1"/>
</dbReference>
<evidence type="ECO:0000259" key="9">
    <source>
        <dbReference type="PROSITE" id="PS50011"/>
    </source>
</evidence>
<dbReference type="PRINTS" id="PR00153">
    <property type="entry name" value="CSAPPISMRASE"/>
</dbReference>
<keyword evidence="12" id="KW-1185">Reference proteome</keyword>
<evidence type="ECO:0000256" key="1">
    <source>
        <dbReference type="ARBA" id="ARBA00005354"/>
    </source>
</evidence>
<comment type="similarity">
    <text evidence="1">Belongs to the protein kinase superfamily. CAMK Ser/Thr protein kinase family. CaMK subfamily.</text>
</comment>
<dbReference type="PANTHER" id="PTHR24349">
    <property type="entry name" value="SERINE/THREONINE-PROTEIN KINASE"/>
    <property type="match status" value="1"/>
</dbReference>
<dbReference type="SMART" id="SM00220">
    <property type="entry name" value="S_TKc"/>
    <property type="match status" value="1"/>
</dbReference>
<name>A0ABR1ZYD4_9ROSI</name>
<dbReference type="Gene3D" id="3.30.200.20">
    <property type="entry name" value="Phosphorylase Kinase, domain 1"/>
    <property type="match status" value="1"/>
</dbReference>
<dbReference type="PROSITE" id="PS50072">
    <property type="entry name" value="CSA_PPIASE_2"/>
    <property type="match status" value="1"/>
</dbReference>
<evidence type="ECO:0000256" key="3">
    <source>
        <dbReference type="ARBA" id="ARBA00022679"/>
    </source>
</evidence>
<reference evidence="11 12" key="1">
    <citation type="journal article" date="2024" name="G3 (Bethesda)">
        <title>Genome assembly of Hibiscus sabdariffa L. provides insights into metabolisms of medicinal natural products.</title>
        <authorList>
            <person name="Kim T."/>
        </authorList>
    </citation>
    <scope>NUCLEOTIDE SEQUENCE [LARGE SCALE GENOMIC DNA]</scope>
    <source>
        <strain evidence="11">TK-2024</strain>
        <tissue evidence="11">Old leaves</tissue>
    </source>
</reference>
<keyword evidence="3" id="KW-0808">Transferase</keyword>
<evidence type="ECO:0000259" key="10">
    <source>
        <dbReference type="PROSITE" id="PS50072"/>
    </source>
</evidence>
<protein>
    <recommendedName>
        <fullName evidence="13">Peptidylprolyl isomerase</fullName>
    </recommendedName>
</protein>
<accession>A0ABR1ZYD4</accession>
<dbReference type="InterPro" id="IPR017441">
    <property type="entry name" value="Protein_kinase_ATP_BS"/>
</dbReference>
<keyword evidence="2 8" id="KW-0723">Serine/threonine-protein kinase</keyword>
<feature type="binding site" evidence="7">
    <location>
        <position position="99"/>
    </location>
    <ligand>
        <name>ATP</name>
        <dbReference type="ChEBI" id="CHEBI:30616"/>
    </ligand>
</feature>
<dbReference type="InterPro" id="IPR000719">
    <property type="entry name" value="Prot_kinase_dom"/>
</dbReference>
<evidence type="ECO:0000313" key="12">
    <source>
        <dbReference type="Proteomes" id="UP001396334"/>
    </source>
</evidence>
<dbReference type="SUPFAM" id="SSF50891">
    <property type="entry name" value="Cyclophilin-like"/>
    <property type="match status" value="1"/>
</dbReference>
<evidence type="ECO:0000313" key="11">
    <source>
        <dbReference type="EMBL" id="KAK8485376.1"/>
    </source>
</evidence>
<dbReference type="Gene3D" id="1.10.510.10">
    <property type="entry name" value="Transferase(Phosphotransferase) domain 1"/>
    <property type="match status" value="1"/>
</dbReference>
<evidence type="ECO:0000256" key="7">
    <source>
        <dbReference type="PROSITE-ProRule" id="PRU10141"/>
    </source>
</evidence>
<dbReference type="PROSITE" id="PS50011">
    <property type="entry name" value="PROTEIN_KINASE_DOM"/>
    <property type="match status" value="1"/>
</dbReference>
<sequence>MGNTCIGFGSFTGKLYCEDSRNIFDQIGEDEDCYCYSPQNLTIFSLVFPEKQSMTCSVLDYETPDIHGLFTFGRELGRGNSGVTYLCTEVATGIEFACKSIPKTRLKYKQQVKEVKREIKVLQRLYGQKNIVRIEGVYEDDLFIYIVTELCRGGELFDLIKEKRFFSEREASELIKIIVGIVKTCHSLGVMHRDLKPENLVLVNKNNDFSLKAIDFAFSAFFKSGQVFHEAIGSLYYVAPEILLSNGYGPKADIWSVGVISFILLSDGNLPFKAETSKEMLDLILKGRIDFESEPWPQRSDGAKDLVRKMLCTRPTERLTADEALSMEKGTGKSGKPLRYKGSTFYRIIPSFMIQGGNFTRGDGRGGESIYGEKFADENFKLKHNEPGRLSMANAGKNTNGSQFFITTVTISWLDGHHVVFGKVIAGMDFVFKIEAQGNKSGMPKSKVVIVDSSEMPL</sequence>
<evidence type="ECO:0000256" key="5">
    <source>
        <dbReference type="ARBA" id="ARBA00022777"/>
    </source>
</evidence>
<dbReference type="CDD" id="cd05117">
    <property type="entry name" value="STKc_CAMK"/>
    <property type="match status" value="1"/>
</dbReference>
<evidence type="ECO:0000256" key="2">
    <source>
        <dbReference type="ARBA" id="ARBA00022527"/>
    </source>
</evidence>
<dbReference type="InterPro" id="IPR008271">
    <property type="entry name" value="Ser/Thr_kinase_AS"/>
</dbReference>
<dbReference type="Pfam" id="PF00160">
    <property type="entry name" value="Pro_isomerase"/>
    <property type="match status" value="1"/>
</dbReference>
<dbReference type="EMBL" id="JBBPBN010000504">
    <property type="protein sequence ID" value="KAK8485376.1"/>
    <property type="molecule type" value="Genomic_DNA"/>
</dbReference>
<comment type="caution">
    <text evidence="11">The sequence shown here is derived from an EMBL/GenBank/DDBJ whole genome shotgun (WGS) entry which is preliminary data.</text>
</comment>
<feature type="domain" description="Protein kinase" evidence="9">
    <location>
        <begin position="70"/>
        <end position="346"/>
    </location>
</feature>